<dbReference type="CDD" id="cd02795">
    <property type="entry name" value="CBM6-CBM35-CBM36_like"/>
    <property type="match status" value="1"/>
</dbReference>
<keyword evidence="9 14" id="KW-1015">Disulfide bond</keyword>
<dbReference type="FunFam" id="2.10.25.10:FF:000082">
    <property type="entry name" value="Laminin subunit alpha 1"/>
    <property type="match status" value="1"/>
</dbReference>
<feature type="domain" description="Laminin N-terminal" evidence="20">
    <location>
        <begin position="22"/>
        <end position="274"/>
    </location>
</feature>
<dbReference type="Pfam" id="PF02210">
    <property type="entry name" value="Laminin_G_2"/>
    <property type="match status" value="4"/>
</dbReference>
<proteinExistence type="predicted"/>
<feature type="disulfide bond" evidence="14">
    <location>
        <begin position="1531"/>
        <end position="1540"/>
    </location>
</feature>
<dbReference type="InterPro" id="IPR009254">
    <property type="entry name" value="Laminin_aI"/>
</dbReference>
<evidence type="ECO:0008006" key="23">
    <source>
        <dbReference type="Google" id="ProtNLM"/>
    </source>
</evidence>
<keyword evidence="3" id="KW-0272">Extracellular matrix</keyword>
<evidence type="ECO:0000259" key="18">
    <source>
        <dbReference type="PROSITE" id="PS50027"/>
    </source>
</evidence>
<feature type="disulfide bond" evidence="14">
    <location>
        <begin position="607"/>
        <end position="616"/>
    </location>
</feature>
<dbReference type="PANTHER" id="PTHR10574:SF406">
    <property type="entry name" value="LAMININ SUBUNIT ALPHA 5"/>
    <property type="match status" value="1"/>
</dbReference>
<evidence type="ECO:0000256" key="6">
    <source>
        <dbReference type="ARBA" id="ARBA00022869"/>
    </source>
</evidence>
<feature type="disulfide bond" evidence="14">
    <location>
        <begin position="587"/>
        <end position="599"/>
    </location>
</feature>
<dbReference type="Pfam" id="PF24973">
    <property type="entry name" value="EGF_LMN_ATRN"/>
    <property type="match status" value="1"/>
</dbReference>
<dbReference type="InterPro" id="IPR008211">
    <property type="entry name" value="Laminin_N"/>
</dbReference>
<dbReference type="GO" id="GO:0007155">
    <property type="term" value="P:cell adhesion"/>
    <property type="evidence" value="ECO:0007669"/>
    <property type="project" value="UniProtKB-KW"/>
</dbReference>
<feature type="domain" description="Laminin G" evidence="17">
    <location>
        <begin position="2673"/>
        <end position="2871"/>
    </location>
</feature>
<feature type="disulfide bond" evidence="14">
    <location>
        <begin position="1986"/>
        <end position="1995"/>
    </location>
</feature>
<evidence type="ECO:0000256" key="3">
    <source>
        <dbReference type="ARBA" id="ARBA00022530"/>
    </source>
</evidence>
<keyword evidence="5" id="KW-0677">Repeat</keyword>
<dbReference type="SMART" id="SM00180">
    <property type="entry name" value="EGF_Lam"/>
    <property type="match status" value="21"/>
</dbReference>
<comment type="caution">
    <text evidence="14">Lacks conserved residue(s) required for the propagation of feature annotation.</text>
</comment>
<evidence type="ECO:0000259" key="20">
    <source>
        <dbReference type="PROSITE" id="PS51117"/>
    </source>
</evidence>
<feature type="coiled-coil region" evidence="15">
    <location>
        <begin position="2427"/>
        <end position="2485"/>
    </location>
</feature>
<evidence type="ECO:0000256" key="2">
    <source>
        <dbReference type="ARBA" id="ARBA00022525"/>
    </source>
</evidence>
<dbReference type="PANTHER" id="PTHR10574">
    <property type="entry name" value="NETRIN/LAMININ-RELATED"/>
    <property type="match status" value="1"/>
</dbReference>
<evidence type="ECO:0000256" key="13">
    <source>
        <dbReference type="PROSITE-ProRule" id="PRU00122"/>
    </source>
</evidence>
<evidence type="ECO:0000313" key="21">
    <source>
        <dbReference type="EMBL" id="KAL1517260.1"/>
    </source>
</evidence>
<feature type="disulfide bond" evidence="14">
    <location>
        <begin position="449"/>
        <end position="461"/>
    </location>
</feature>
<dbReference type="CDD" id="cd00055">
    <property type="entry name" value="EGF_Lam"/>
    <property type="match status" value="21"/>
</dbReference>
<evidence type="ECO:0000259" key="17">
    <source>
        <dbReference type="PROSITE" id="PS50025"/>
    </source>
</evidence>
<feature type="disulfide bond" evidence="14">
    <location>
        <begin position="495"/>
        <end position="507"/>
    </location>
</feature>
<feature type="domain" description="Laminin EGF-like" evidence="18">
    <location>
        <begin position="1856"/>
        <end position="1913"/>
    </location>
</feature>
<feature type="disulfide bond" evidence="13">
    <location>
        <begin position="3193"/>
        <end position="3220"/>
    </location>
</feature>
<dbReference type="FunFam" id="2.10.25.10:FF:000189">
    <property type="entry name" value="Laminin subunit alpha 2"/>
    <property type="match status" value="1"/>
</dbReference>
<feature type="disulfide bond" evidence="14">
    <location>
        <begin position="1435"/>
        <end position="1444"/>
    </location>
</feature>
<dbReference type="PROSITE" id="PS51115">
    <property type="entry name" value="LAMININ_IVA"/>
    <property type="match status" value="1"/>
</dbReference>
<evidence type="ECO:0000256" key="1">
    <source>
        <dbReference type="ARBA" id="ARBA00004302"/>
    </source>
</evidence>
<dbReference type="GO" id="GO:0061564">
    <property type="term" value="P:axon development"/>
    <property type="evidence" value="ECO:0007669"/>
    <property type="project" value="UniProtKB-ARBA"/>
</dbReference>
<feature type="signal peptide" evidence="16">
    <location>
        <begin position="1"/>
        <end position="23"/>
    </location>
</feature>
<feature type="coiled-coil region" evidence="15">
    <location>
        <begin position="2604"/>
        <end position="2666"/>
    </location>
</feature>
<feature type="disulfide bond" evidence="14">
    <location>
        <begin position="541"/>
        <end position="553"/>
    </location>
</feature>
<dbReference type="FunFam" id="2.10.25.10:FF:000074">
    <property type="entry name" value="Laminin subunit alpha"/>
    <property type="match status" value="2"/>
</dbReference>
<feature type="coiled-coil region" evidence="15">
    <location>
        <begin position="2282"/>
        <end position="2316"/>
    </location>
</feature>
<dbReference type="PROSITE" id="PS01248">
    <property type="entry name" value="EGF_LAM_1"/>
    <property type="match status" value="6"/>
</dbReference>
<gene>
    <name evidence="21" type="ORF">ABEB36_001047</name>
</gene>
<feature type="domain" description="Laminin EGF-like" evidence="18">
    <location>
        <begin position="1463"/>
        <end position="1509"/>
    </location>
</feature>
<evidence type="ECO:0000256" key="9">
    <source>
        <dbReference type="ARBA" id="ARBA00023157"/>
    </source>
</evidence>
<feature type="disulfide bond" evidence="14">
    <location>
        <begin position="652"/>
        <end position="661"/>
    </location>
</feature>
<feature type="domain" description="Laminin EGF-like" evidence="18">
    <location>
        <begin position="1914"/>
        <end position="1966"/>
    </location>
</feature>
<dbReference type="PROSITE" id="PS51117">
    <property type="entry name" value="LAMININ_NTER"/>
    <property type="match status" value="1"/>
</dbReference>
<dbReference type="FunFam" id="2.10.25.10:FF:000034">
    <property type="entry name" value="Laminin subunit alpha 3"/>
    <property type="match status" value="1"/>
</dbReference>
<dbReference type="FunFam" id="2.10.25.10:FF:000106">
    <property type="entry name" value="Heparan sulfate proteoglycan 2"/>
    <property type="match status" value="1"/>
</dbReference>
<dbReference type="Gene3D" id="2.10.25.10">
    <property type="entry name" value="Laminin"/>
    <property type="match status" value="20"/>
</dbReference>
<keyword evidence="7" id="KW-0130">Cell adhesion</keyword>
<dbReference type="GO" id="GO:0071711">
    <property type="term" value="P:basement membrane organization"/>
    <property type="evidence" value="ECO:0007669"/>
    <property type="project" value="UniProtKB-ARBA"/>
</dbReference>
<dbReference type="FunFam" id="2.60.120.260:FF:000092">
    <property type="entry name" value="Laminin subunit alpha-3"/>
    <property type="match status" value="1"/>
</dbReference>
<feature type="chain" id="PRO_5044866510" description="Laminin subunit alpha" evidence="16">
    <location>
        <begin position="24"/>
        <end position="3689"/>
    </location>
</feature>
<evidence type="ECO:0000256" key="5">
    <source>
        <dbReference type="ARBA" id="ARBA00022737"/>
    </source>
</evidence>
<dbReference type="GO" id="GO:0016477">
    <property type="term" value="P:cell migration"/>
    <property type="evidence" value="ECO:0007669"/>
    <property type="project" value="UniProtKB-ARBA"/>
</dbReference>
<dbReference type="PROSITE" id="PS50027">
    <property type="entry name" value="EGF_LAM_2"/>
    <property type="match status" value="16"/>
</dbReference>
<feature type="domain" description="Laminin EGF-like" evidence="18">
    <location>
        <begin position="632"/>
        <end position="676"/>
    </location>
</feature>
<dbReference type="Gene3D" id="2.60.120.260">
    <property type="entry name" value="Galactose-binding domain-like"/>
    <property type="match status" value="1"/>
</dbReference>
<feature type="disulfide bond" evidence="14">
    <location>
        <begin position="451"/>
        <end position="468"/>
    </location>
</feature>
<dbReference type="FunFam" id="2.10.25.10:FF:000011">
    <property type="entry name" value="Cadherin EGF LAG seven-pass G-type receptor"/>
    <property type="match status" value="1"/>
</dbReference>
<feature type="disulfide bond" evidence="14">
    <location>
        <begin position="1884"/>
        <end position="1893"/>
    </location>
</feature>
<feature type="disulfide bond" evidence="14">
    <location>
        <begin position="1512"/>
        <end position="1529"/>
    </location>
</feature>
<keyword evidence="6" id="KW-0084">Basement membrane</keyword>
<feature type="disulfide bond" evidence="14">
    <location>
        <begin position="1825"/>
        <end position="1834"/>
    </location>
</feature>
<dbReference type="SMART" id="SM00208">
    <property type="entry name" value="TNFR"/>
    <property type="match status" value="3"/>
</dbReference>
<dbReference type="GO" id="GO:0005604">
    <property type="term" value="C:basement membrane"/>
    <property type="evidence" value="ECO:0007669"/>
    <property type="project" value="UniProtKB-SubCell"/>
</dbReference>
<evidence type="ECO:0000256" key="16">
    <source>
        <dbReference type="SAM" id="SignalP"/>
    </source>
</evidence>
<evidence type="ECO:0000256" key="7">
    <source>
        <dbReference type="ARBA" id="ARBA00022889"/>
    </source>
</evidence>
<comment type="subunit">
    <text evidence="12">Laminin is a complex glycoprotein, consisting of three different polypeptide chains (alpha, beta, gamma), which are bound to each other by disulfide bonds into a cross-shaped molecule comprising one long and three short arms with globules at each end.</text>
</comment>
<dbReference type="GO" id="GO:0006950">
    <property type="term" value="P:response to stress"/>
    <property type="evidence" value="ECO:0007669"/>
    <property type="project" value="UniProtKB-ARBA"/>
</dbReference>
<dbReference type="FunFam" id="2.10.25.10:FF:000135">
    <property type="entry name" value="Laminin subunit beta 4"/>
    <property type="match status" value="1"/>
</dbReference>
<keyword evidence="22" id="KW-1185">Reference proteome</keyword>
<feature type="disulfide bond" evidence="14">
    <location>
        <begin position="1393"/>
        <end position="1402"/>
    </location>
</feature>
<feature type="domain" description="Laminin EGF-like" evidence="18">
    <location>
        <begin position="404"/>
        <end position="448"/>
    </location>
</feature>
<evidence type="ECO:0000256" key="14">
    <source>
        <dbReference type="PROSITE-ProRule" id="PRU00460"/>
    </source>
</evidence>
<dbReference type="InterPro" id="IPR000034">
    <property type="entry name" value="Laminin_IV"/>
</dbReference>
<dbReference type="SUPFAM" id="SSF57196">
    <property type="entry name" value="EGF/Laminin"/>
    <property type="match status" value="20"/>
</dbReference>
<evidence type="ECO:0000256" key="10">
    <source>
        <dbReference type="ARBA" id="ARBA00023180"/>
    </source>
</evidence>
<feature type="disulfide bond" evidence="14">
    <location>
        <begin position="371"/>
        <end position="380"/>
    </location>
</feature>
<feature type="coiled-coil region" evidence="15">
    <location>
        <begin position="2196"/>
        <end position="2226"/>
    </location>
</feature>
<dbReference type="InterPro" id="IPR013320">
    <property type="entry name" value="ConA-like_dom_sf"/>
</dbReference>
<dbReference type="GO" id="GO:0048513">
    <property type="term" value="P:animal organ development"/>
    <property type="evidence" value="ECO:0007669"/>
    <property type="project" value="UniProtKB-ARBA"/>
</dbReference>
<feature type="disulfide bond" evidence="14">
    <location>
        <begin position="562"/>
        <end position="571"/>
    </location>
</feature>
<keyword evidence="11 14" id="KW-0424">Laminin EGF-like domain</keyword>
<feature type="domain" description="Laminin EGF-like" evidence="18">
    <location>
        <begin position="449"/>
        <end position="494"/>
    </location>
</feature>
<feature type="domain" description="Laminin G" evidence="17">
    <location>
        <begin position="3334"/>
        <end position="3505"/>
    </location>
</feature>
<feature type="domain" description="Laminin EGF-like" evidence="18">
    <location>
        <begin position="1806"/>
        <end position="1855"/>
    </location>
</feature>
<feature type="domain" description="Laminin EGF-like" evidence="18">
    <location>
        <begin position="541"/>
        <end position="586"/>
    </location>
</feature>
<dbReference type="FunFam" id="2.10.25.10:FF:000051">
    <property type="entry name" value="Laminin subunit alpha 4"/>
    <property type="match status" value="1"/>
</dbReference>
<dbReference type="SMART" id="SM00282">
    <property type="entry name" value="LamG"/>
    <property type="match status" value="5"/>
</dbReference>
<feature type="domain" description="Laminin IV type A" evidence="19">
    <location>
        <begin position="1581"/>
        <end position="1772"/>
    </location>
</feature>
<dbReference type="InterPro" id="IPR001368">
    <property type="entry name" value="TNFR/NGFR_Cys_rich_reg"/>
</dbReference>
<dbReference type="Pfam" id="PF00052">
    <property type="entry name" value="Laminin_B"/>
    <property type="match status" value="1"/>
</dbReference>
<feature type="disulfide bond" evidence="14">
    <location>
        <begin position="424"/>
        <end position="433"/>
    </location>
</feature>
<dbReference type="InterPro" id="IPR056863">
    <property type="entry name" value="LMN_ATRN_NET-like_EGF"/>
</dbReference>
<feature type="domain" description="Laminin EGF-like" evidence="18">
    <location>
        <begin position="1510"/>
        <end position="1560"/>
    </location>
</feature>
<dbReference type="CDD" id="cd00110">
    <property type="entry name" value="LamG"/>
    <property type="match status" value="5"/>
</dbReference>
<dbReference type="Pfam" id="PF00054">
    <property type="entry name" value="Laminin_G_1"/>
    <property type="match status" value="1"/>
</dbReference>
<feature type="disulfide bond" evidence="14">
    <location>
        <begin position="1374"/>
        <end position="1391"/>
    </location>
</feature>
<feature type="disulfide bond" evidence="14">
    <location>
        <begin position="470"/>
        <end position="479"/>
    </location>
</feature>
<feature type="disulfide bond" evidence="14">
    <location>
        <begin position="543"/>
        <end position="560"/>
    </location>
</feature>
<dbReference type="Pfam" id="PF00055">
    <property type="entry name" value="Laminin_N"/>
    <property type="match status" value="1"/>
</dbReference>
<dbReference type="FunFam" id="2.10.25.10:FF:000388">
    <property type="entry name" value="Laminin subunit alpha"/>
    <property type="match status" value="1"/>
</dbReference>
<dbReference type="InterPro" id="IPR050440">
    <property type="entry name" value="Laminin/Netrin_ECM"/>
</dbReference>
<feature type="disulfide bond" evidence="14">
    <location>
        <begin position="1372"/>
        <end position="1384"/>
    </location>
</feature>
<dbReference type="EMBL" id="JBDJPC010000001">
    <property type="protein sequence ID" value="KAL1517260.1"/>
    <property type="molecule type" value="Genomic_DNA"/>
</dbReference>
<name>A0ABD1FD98_HYPHA</name>
<dbReference type="Pfam" id="PF00053">
    <property type="entry name" value="EGF_laminin"/>
    <property type="match status" value="19"/>
</dbReference>
<accession>A0ABD1FD98</accession>
<dbReference type="SUPFAM" id="SSF49899">
    <property type="entry name" value="Concanavalin A-like lectins/glucanases"/>
    <property type="match status" value="5"/>
</dbReference>
<dbReference type="InterPro" id="IPR000742">
    <property type="entry name" value="EGF"/>
</dbReference>
<evidence type="ECO:0000313" key="22">
    <source>
        <dbReference type="Proteomes" id="UP001566132"/>
    </source>
</evidence>
<dbReference type="InterPro" id="IPR010307">
    <property type="entry name" value="Laminin_dom_II"/>
</dbReference>
<evidence type="ECO:0000256" key="8">
    <source>
        <dbReference type="ARBA" id="ARBA00023054"/>
    </source>
</evidence>
<evidence type="ECO:0000256" key="15">
    <source>
        <dbReference type="SAM" id="Coils"/>
    </source>
</evidence>
<dbReference type="SMART" id="SM00136">
    <property type="entry name" value="LamNT"/>
    <property type="match status" value="1"/>
</dbReference>
<keyword evidence="2" id="KW-0964">Secreted</keyword>
<dbReference type="SMART" id="SM00281">
    <property type="entry name" value="LamB"/>
    <property type="match status" value="1"/>
</dbReference>
<feature type="disulfide bond" evidence="14">
    <location>
        <begin position="1950"/>
        <end position="1964"/>
    </location>
</feature>
<evidence type="ECO:0000256" key="4">
    <source>
        <dbReference type="ARBA" id="ARBA00022729"/>
    </source>
</evidence>
<feature type="domain" description="Laminin EGF-like" evidence="18">
    <location>
        <begin position="2014"/>
        <end position="2060"/>
    </location>
</feature>
<dbReference type="GO" id="GO:0009888">
    <property type="term" value="P:tissue development"/>
    <property type="evidence" value="ECO:0007669"/>
    <property type="project" value="UniProtKB-ARBA"/>
</dbReference>
<dbReference type="FunFam" id="2.10.25.10:FF:000407">
    <property type="entry name" value="Laminin subunit alpha-3"/>
    <property type="match status" value="1"/>
</dbReference>
<dbReference type="FunFam" id="2.10.25.10:FF:000083">
    <property type="entry name" value="Laminin subunit alpha"/>
    <property type="match status" value="1"/>
</dbReference>
<feature type="domain" description="Laminin G" evidence="17">
    <location>
        <begin position="3052"/>
        <end position="3220"/>
    </location>
</feature>
<feature type="domain" description="Laminin EGF-like" evidence="18">
    <location>
        <begin position="1372"/>
        <end position="1417"/>
    </location>
</feature>
<protein>
    <recommendedName>
        <fullName evidence="23">Laminin subunit alpha</fullName>
    </recommendedName>
</protein>
<feature type="domain" description="Laminin EGF-like" evidence="18">
    <location>
        <begin position="495"/>
        <end position="540"/>
    </location>
</feature>
<dbReference type="PROSITE" id="PS50025">
    <property type="entry name" value="LAM_G_DOMAIN"/>
    <property type="match status" value="5"/>
</dbReference>
<dbReference type="InterPro" id="IPR002049">
    <property type="entry name" value="LE_dom"/>
</dbReference>
<dbReference type="FunFam" id="2.10.25.10:FF:000069">
    <property type="entry name" value="Laminin subunit alpha 1"/>
    <property type="match status" value="1"/>
</dbReference>
<dbReference type="Gene3D" id="2.60.120.200">
    <property type="match status" value="5"/>
</dbReference>
<keyword evidence="10" id="KW-0325">Glycoprotein</keyword>
<reference evidence="21 22" key="1">
    <citation type="submission" date="2024-05" db="EMBL/GenBank/DDBJ databases">
        <title>Genetic variation in Jamaican populations of the coffee berry borer (Hypothenemus hampei).</title>
        <authorList>
            <person name="Errbii M."/>
            <person name="Myrie A."/>
        </authorList>
    </citation>
    <scope>NUCLEOTIDE SEQUENCE [LARGE SCALE GENOMIC DNA]</scope>
    <source>
        <strain evidence="21">JA-Hopewell-2020-01-JO</strain>
        <tissue evidence="21">Whole body</tissue>
    </source>
</reference>
<feature type="disulfide bond" evidence="14">
    <location>
        <begin position="1938"/>
        <end position="1947"/>
    </location>
</feature>
<dbReference type="GO" id="GO:0030054">
    <property type="term" value="C:cell junction"/>
    <property type="evidence" value="ECO:0007669"/>
    <property type="project" value="UniProtKB-ARBA"/>
</dbReference>
<dbReference type="Proteomes" id="UP001566132">
    <property type="component" value="Unassembled WGS sequence"/>
</dbReference>
<evidence type="ECO:0000256" key="12">
    <source>
        <dbReference type="ARBA" id="ARBA00065619"/>
    </source>
</evidence>
<feature type="domain" description="Laminin EGF-like" evidence="18">
    <location>
        <begin position="1967"/>
        <end position="2013"/>
    </location>
</feature>
<sequence length="3689" mass="410684">MGSPLRVATFVTLYGSLIQLVHGETLTPPYFNLAEGKNITATATCGVDTEGPELFCKLIGSNSDSEPSASVIQGGQYCDVCDSNVPGKNHPPEHAVDGKETWWQSPPLSRGMKYQEVNLTIDLGQEFHVAYVYIYMANSPRPGLWVLEKSADYGKTYTPWQYFSDSPADCETRFGKETLQPITRDDSVICTTEYSKIVPLEGGEIPISLLKNRPSASHYFNSTVLQEWTRATNVRFRFLRTKNLLGHLMSVARQDPTVTRRYFYSIKDISIGGRCMCNGHAQTCDIPDPSNTRILMCNCKHNTCGAKCDKCCPGFEQKKWRVSKYDAPFKCEPCNCFGHSNECVYDPEVDEKNLSLDVYGYYEGGGRCKNCRHNTEGINCNKCIPGYYRPYHKHWNETDVCQPCQCNYHFSTGNCAENSGQCECRKEFQPPNCDSCSFGHYDYPNCKPCGCYLNGTINQQCSPFDGLCSCKENFGGDDCKQCAPGFFNFPECNACECDPVGSDSAQCNQTSGKCTCKVMYSGDKCNQCQDGYFEYPKCNYCNCDIKGTKDGICNKETGQCICREGYGGERCDLCVLGYFGYPDCKPCNCSKIGSLGTTCSVTGKCDCLGNYAGRTCDQCSPGFYNYPDCKSCECYDRGAYGLSCDGEGKCECHNNFAGQRCDQCKEGFYNFPVCEDCNCNPAGVVASFAGCGSVPAGELCECKERVEGRICNKCKPLYWNLNPNNPHGCEECNCTKSGVLGGIGVCDTEDGHCICKPSVVARRCSECLDGTFNLQEDNLFGCTDCDCDVGGSISNVCNKQTGQCNCQARVSGRTCKEPLMAHYFPTLYQYQYEVEDGRSLDDYRVRYNNSETDFKNYSWKGYAVFTPQLQREVIHDINIIKPSLYRMVLRFVNPNPYTVIGTIRVTPDNPNDNDQYLKVQFKSSSEPIFTTVSGETGNIPSPLVLNPGKWEISINVNDSLLLDYFVLLPEDFYLPTVLNQKVETPCTVNSTGLCRSFGYPNITFFDRTFGVGGFIPNSDKLGYPIKEFYSNTEHLHSLDIYNKVPLINSEQPKISFNLTVAKPGQYVILINYVTPLDDLRTHKINLTVHSKGRSENGSVILYSCPYKPTCRQVVLNEISGVGVFNVDGNSLEIDLSGTSANVGVHSIYLIPGDEWSLDYIKPKPECIRKDGECISSSFRNPPETKKIQFEQDLEGELAKNRPPVVFYNNNSFVWLNKAFGTVDLRGKVPEPGYCTFVLHYYQPDFPVFDLDVIIQNGKFYEAKVPVEHCPSLSGCRSLIFQTDRNNKFDLLENFMISFKQPEGKNVYLDYLLVIPADLYHQRHLEEEELDRTGEFISSCGSNHFYIDTSREGFCRDSVFSITAAHNTGALRCQCDYDGSTKFECEKFGGQCICKPNIIGRQCTACKTGFYGFPDCKPCNCPKTAFCEPQTGQCICPPHVTGENCDQCEPLTFGYNSLIGCQECECHVLGTNGSQQCNLLNGECPCNENVEGRKCDRCKPGHYYFPHCESCHCNTTGTEIDICDKHTAECFCKGNVEGLQCDQCKEGAFNLQEANPNGCTQCYCSGKATRCFSADYFNSPIYELSNWTLVALDTSDSVLNVTKLPISLEDLEIDSIGAVLSDLNGTAYFSAPSPYLGKKLASYGGFLRYTIFYGIGQNGTAVSGPDVVLQGANTFLTYSSIEQPPPGIKHTNDEMSLSEYVFDTASGEQAKRDQVMEVLKDLRGVFIRASYWTKSETTRLINVSLDEGVSRREYARRFPNDPFPPEAFRSVEDCMCERSYQGLSCEECSPGYYRVKTGSFGGSCVPCDCNGHSSECDVNTGICLNCRDNTRGDHCELCAVGYHGDARAGTPNDCLICACPLPITSNNFGLACDVSSNGDLISCQCKEGYHGAKCESCASGYYGLPEMQGDYCKPCQCSGNIDVLDPHSCSTTTGECIRCLNNTFGESCNICKPFFFGDAVERKDCQSCLCDPMGSERCDHVTGQCICKRNVIGEKCDRCLDEHYGFQSGQGCVQCNCGEAAESRQCEDATGQCKCKEGVTGRQCNKCIPGYWNYTEDGCVSCGCKGEYSIGVGCNALTGQCECLPGVIGEKCDQCPHRWVFVPDFGCHQCDSCHHSLLNDTDDLANLIDPIILEFDSTQSGYFTRRKLDSMREQLTRLKHKFDEVDPKLINLSGPLKELETLEQNSKNLNRKSNYSLQNADERRTESMNLKNKAEELLDTLAKAEEDCFKVVEDIDRITGQLNKEAGQEVASALKEGRELLDAIKIYNLTQREQDAIKQLEKVEQLLDNVKEYKIPVENLETEVSAIKDGIKEFNEKLDDLYNHTQYSLSTAEDAKKILNGEGKNRLKGKLDDIVIQISQSKVNLNTSEALLANASELLQDTLGTLKKLQESPNELESRNKDFKTRLDTNQDEIEKIKKLKPQVQDHAQGLSEKVENLENILAGSQLDSSDAIRAARAYKDIAEAVKSAREAAENAKNDTDDATALLTTIQEKTNEAESISRIDLDAAHELDHNITNQLEPALKQAKNNFNPLKMEQDNNDDILRGIEKILKTIEIPPLDKQFKNASQMADNAITFTNKVDDKVNQSFAQIPEEKAKAVDLPRDVDDIRRNLDQTKNQIDTVNEKLPMVLQGLEQLPERQKKRNESSEAIKNQINKLSNQIQLARDLANRLKVGVKFYANTSLELRNPSNLEDMTTSTKISGFFRTEKQNGLIFYLGNPPGTNLRKTKTDDYMALVVQNGYPVLKLDIGNGHEQLIMDKKYVADNVWRQFVIERVGHTAKLSIVEELPDRRDNIETVEKTLNGPYTIFNLDKDKSKLFVGSPPLNYEIQLDDNNYFEGEIEDLVVGNTPVSLWNFVNGEDNNHGAKERDKLVVLKPSTGLRFNGQGYAIVDSRALQLRTRSSITLSFKTFASEGLIFLGGKDKTFVALELRSGKVLYQYNLGLGTKKFASSERYNDGNWHKVTATREGPRGKLQIDNEEVLDRTSEISGNSLDVIETVSFGGYPQDHHIPDVTNIKFDGCVDHISITGEPVDLRNNIKSYDATPGCPAKFASMVSFNKSRQGYVGWDPVVVNNDLRISLKFKTKEKDGLLFYLTDPDQSNGVSLSLVDGHLKVISQKTELVSKETFNDSDWHVVSVVHDKKVLRVDFDDYGNKVTDATPPPLHILFGHIYVGGLPEKLNPLPGRVGSTQSFQGCIADLTVNGNLKNFANTTDKSNEILDKCILDGDYLPFDPSVHQLPELTPFEEPTIAPITTQVTTTEDPYGQIINIRGDGGVDSRPRPKVVTPETRIANIPDLMFTLSPREPGGRVPITTPKPKYDGCALPLEPAPEDYKQSGNRFGTQPESRQEFHSARGRLRKNFEFSLDLKTNEPNGIIFYITDGKHKHYSALLIVDGYLVFTFKGDHADPLLIKSQMTYNDGEWHVVEVSRDGDDGKLAIDGGVLGGKISQRTPVLDLRTPIYLGGVDPNDYNKVLANLNTTTRFNGCVKNFHMNNKPLDNPKSFAVVPCSDNVEVGTFFGGGVDTYIKLSNRYNVGNMFNIKMEIKPRVNSGVLIAVHGKKDYVVLELVQGHLKLTVENGRGPVVTTYIPQGNNSYFLCDGQWHEIQAVKSKNVVTLAVDNEFTNPEIGRKDDISTDTGSALFLGGHRLIKRVRGVTSKTPFVGCIRNVYLMDELAEFISVHGNVTIGTCRTN</sequence>
<evidence type="ECO:0000256" key="11">
    <source>
        <dbReference type="ARBA" id="ARBA00023292"/>
    </source>
</evidence>
<keyword evidence="8 15" id="KW-0175">Coiled coil</keyword>
<dbReference type="Pfam" id="PF06009">
    <property type="entry name" value="Laminin_II"/>
    <property type="match status" value="1"/>
</dbReference>
<feature type="disulfide bond" evidence="14">
    <location>
        <begin position="1510"/>
        <end position="1522"/>
    </location>
</feature>
<dbReference type="PRINTS" id="PR00011">
    <property type="entry name" value="EGFLAMININ"/>
</dbReference>
<feature type="disulfide bond" evidence="14">
    <location>
        <begin position="2034"/>
        <end position="2043"/>
    </location>
</feature>
<feature type="disulfide bond" evidence="14">
    <location>
        <begin position="497"/>
        <end position="514"/>
    </location>
</feature>
<feature type="disulfide bond" evidence="14">
    <location>
        <begin position="1485"/>
        <end position="1494"/>
    </location>
</feature>
<dbReference type="FunFam" id="2.10.25.10:FF:000090">
    <property type="entry name" value="laminin subunit alpha"/>
    <property type="match status" value="1"/>
</dbReference>
<dbReference type="Pfam" id="PF06008">
    <property type="entry name" value="Laminin_I"/>
    <property type="match status" value="1"/>
</dbReference>
<keyword evidence="4 16" id="KW-0732">Signal</keyword>
<dbReference type="SMART" id="SM00181">
    <property type="entry name" value="EGF"/>
    <property type="match status" value="9"/>
</dbReference>
<comment type="subcellular location">
    <subcellularLocation>
        <location evidence="1">Secreted</location>
        <location evidence="1">Extracellular space</location>
        <location evidence="1">Extracellular matrix</location>
        <location evidence="1">Basement membrane</location>
    </subcellularLocation>
</comment>
<evidence type="ECO:0000259" key="19">
    <source>
        <dbReference type="PROSITE" id="PS51115"/>
    </source>
</evidence>
<feature type="disulfide bond" evidence="14">
    <location>
        <begin position="516"/>
        <end position="525"/>
    </location>
</feature>
<feature type="disulfide bond" evidence="14">
    <location>
        <begin position="632"/>
        <end position="644"/>
    </location>
</feature>
<comment type="caution">
    <text evidence="21">The sequence shown here is derived from an EMBL/GenBank/DDBJ whole genome shotgun (WGS) entry which is preliminary data.</text>
</comment>
<feature type="domain" description="Laminin EGF-like" evidence="18">
    <location>
        <begin position="1418"/>
        <end position="1462"/>
    </location>
</feature>
<organism evidence="21 22">
    <name type="scientific">Hypothenemus hampei</name>
    <name type="common">Coffee berry borer</name>
    <dbReference type="NCBI Taxonomy" id="57062"/>
    <lineage>
        <taxon>Eukaryota</taxon>
        <taxon>Metazoa</taxon>
        <taxon>Ecdysozoa</taxon>
        <taxon>Arthropoda</taxon>
        <taxon>Hexapoda</taxon>
        <taxon>Insecta</taxon>
        <taxon>Pterygota</taxon>
        <taxon>Neoptera</taxon>
        <taxon>Endopterygota</taxon>
        <taxon>Coleoptera</taxon>
        <taxon>Polyphaga</taxon>
        <taxon>Cucujiformia</taxon>
        <taxon>Curculionidae</taxon>
        <taxon>Scolytinae</taxon>
        <taxon>Hypothenemus</taxon>
    </lineage>
</organism>
<dbReference type="InterPro" id="IPR001791">
    <property type="entry name" value="Laminin_G"/>
</dbReference>
<feature type="domain" description="Laminin G" evidence="17">
    <location>
        <begin position="2876"/>
        <end position="3045"/>
    </location>
</feature>
<feature type="domain" description="Laminin G" evidence="17">
    <location>
        <begin position="3512"/>
        <end position="3686"/>
    </location>
</feature>
<feature type="domain" description="Laminin EGF-like" evidence="18">
    <location>
        <begin position="334"/>
        <end position="403"/>
    </location>
</feature>
<feature type="domain" description="Laminin EGF-like" evidence="18">
    <location>
        <begin position="587"/>
        <end position="631"/>
    </location>
</feature>